<gene>
    <name evidence="3" type="ORF">LQ564_03295</name>
</gene>
<evidence type="ECO:0000313" key="4">
    <source>
        <dbReference type="Proteomes" id="UP001179361"/>
    </source>
</evidence>
<dbReference type="InterPro" id="IPR015919">
    <property type="entry name" value="Cadherin-like_sf"/>
</dbReference>
<dbReference type="InterPro" id="IPR006644">
    <property type="entry name" value="Cadg"/>
</dbReference>
<dbReference type="NCBIfam" id="TIGR01965">
    <property type="entry name" value="VCBS_repeat"/>
    <property type="match status" value="2"/>
</dbReference>
<dbReference type="InterPro" id="IPR013783">
    <property type="entry name" value="Ig-like_fold"/>
</dbReference>
<reference evidence="3" key="1">
    <citation type="submission" date="2021-11" db="EMBL/GenBank/DDBJ databases">
        <title>The complete genome of Massilia sp sp. G4R7.</title>
        <authorList>
            <person name="Liu L."/>
            <person name="Yue J."/>
            <person name="Yuan J."/>
            <person name="Yang F."/>
            <person name="Li L."/>
        </authorList>
    </citation>
    <scope>NUCLEOTIDE SEQUENCE</scope>
    <source>
        <strain evidence="3">G4R7</strain>
    </source>
</reference>
<feature type="domain" description="Dystroglycan-type cadherin-like" evidence="2">
    <location>
        <begin position="2286"/>
        <end position="2400"/>
    </location>
</feature>
<dbReference type="Gene3D" id="2.60.40.2700">
    <property type="match status" value="2"/>
</dbReference>
<dbReference type="InterPro" id="IPR053784">
    <property type="entry name" value="Choice_anch_U_dom"/>
</dbReference>
<dbReference type="RefSeq" id="WP_231056644.1">
    <property type="nucleotide sequence ID" value="NZ_JAJNOC010000001.1"/>
</dbReference>
<dbReference type="InterPro" id="IPR010221">
    <property type="entry name" value="VCBS_dom"/>
</dbReference>
<dbReference type="Pfam" id="PF14252">
    <property type="entry name" value="DUF4347"/>
    <property type="match status" value="1"/>
</dbReference>
<sequence length="3081" mass="315215">MTTAVTKQIIFIDAAINNVQAILDSLPQGAEVIRLDANIDGLSQIATALAQHRDVTGVHIFSHGSAGVLQLGSVTIGLNSFDTHSADFAVIRASLKQGADLLLYGCDVAAGPTGQAFMATLAAATGADVAASTNLTGATSLGGDWTLEASTGSIETATIAANAMQGTLAAPTINGLAPSITYTEGAQAIAVNNNVTFNGGSAYGGGYVRYEVGSANGADVLQLQSAANANAAGAVTVDDGTVYLGNGTGKDAIGSIDANFNGVNGKALQVNFSANFTNPSFEANGGSVTGWTIGNQWVNLGTTVIGGFVSPEDTTFAPNSGGDNEAPVSASFNSQIAAGGSTASPGGGNSSLRLYSDMQTAQGYDTVHGPYAMSNVFEASKGDVLYFDWKAAGGSDAFDAFGYLLNAQTGQATVVLNRTGANASETTPWTTASVTVPTSGDYRFVFVSGTWDATGGRAAGGSLYVDNFKVFGNKVTDAVTTSIAQQITYQNTAHDAPPSRTLTITAADGNGAKTTATTTLNVAGVNDAPVFTGGAMLAGVLEDAANPIGATVSSLFGNKFTDADNTYSPTDSLGGIVITGNAASVAQGKWQYSTDGSNWNDVGAVSNASGLVLAATAKLRFLPGADYPSGSVAHNAAAAPGGLTIHAVDSSYAGAYTNGPGRQLFDTTTDDATSAVSAGGVSLGTTVTEVNDAPRFDSTPASGALADTDAYDAGGAIAAAGTGMSGTLAAHDVESDTFSYGIRGGNDDGHGHIVRTGLYGTLSIDKASGAWTYTPNEVAVNALPANTNVIDHFEFRVTDSLGASSVQTYDVNISGVNDKPLAHAGKMPDVSATTSDWAYQLPSTAFTDAEGSGLTYTATLADGSALPNEIKFDAASRTFSTKGADIGDYEIKVTASDGEYSVSDTFKLTVGNSAPVLSAPIAPKVVADNPAYTVSIPDTTFTDPDGDPLSYTVLVNGLDVTGANGTSAFSFDPLTGKLTGDSTTANDTNLVEVRANDGSTTSSTTFALTFDRGNHPTSTAGTPVPEHTWTGAGDKQFQLPAGSFQLDKAGVAQTFKATLSDGTTALPAWLHFDEQTGTFSGNPPDGSAGKLNLLVTAFENGAATSATQPVVLNIVDPNDAPTLIGSQALGDKTHTDTSNFSFTFGDLFDDADGPSADIAYSAKLADGSPLPSWLTFNAATHTFSGVPTGGTPYLNIVVTGTDAGGKSASSSFTLNLQDVTDTATVGTNDTNTVGVVNIVDQNGGTLLQNDVLKATVTDANNGNQNVNVVYQWQASSDNGATWNDIANATGDQFTLGQAQVGKQVRVQAFYLDGGGVAESPVANALGPVVNVNDAGVLTFSGSLSVGSELRATLSDIDGLSGAIPTYQWETSTDNGATWTAIDGATYSTYTITNADGGKHIHVKATYTDDQNTTETATATGSKIALGSVAPVASNVNVDAVERGGQNNSAGGQNPTGDLFAAVTDANAGDTKAIQSLRVGSSEGLGSDARDDGAFLVIQGNYGTLTVNKATGAYVYEVDQNQGDVQKMNVGSSLIDAFNYTVVDRDGLTDTAVLTVTVKGANDAPVVLATPTVSVIEDTEATIDLSNVNITDSDGGTGFSFKLVASEGTLAAADGTGVTVTGSGTGTLVLTGSMSDVNAYLKNLAAIKYTGALDDNGAPGAVISLYANDGGGDVKVSEASVSITAVNDAPAGTNGVVTTLEDTPYALQAADFGFTDPKDAVSNTANQLASVTITTLPTAGKLTLGGVAVEAGQRVTVADIGAGKLVFAPVADANGQGHSSFTFQVQDDGGTANSGADFDLSPNTLTIDVTPVNDAPVLVNAGTSTPHLSVIDENNVASAGNLIGDLVRPVDGASTPAAGEERSFFTDVDFATKGTVGAPGERWDGGVAIYNLKNEGPADGGTWQFSTDNGTTWNAVGAVAAGQALLLASTDKLRFVPDTDNGAIATFDYYLWDGSSGTHGTKASVEVRGGTTAFSLAGDKASISVTHVNDAPTLDLDANVAGTGYKADFLIRGNAVAIAAPTMKIADVDKLGATQPDTITSATVAITSGAIDNESGAIYETLNSSFGANYAGSLGTIVISGNGTPSLSLSGAGTWADYEAAIKSVSYRNANPNAYHGERTVTVTVRDGSITDPGHSLSATAVTTIDNIWAPAIDTNGGAEGLIYTTTYTEDDAPVRIASADSTITDEDSHLKSVVVSISNVKDAGSETLGIPAATVTTLTGLGLTVTGNGTTSITLSGDIAPSLYQRALRAITYENTSQHPDQAQRVITIQSTDIDNHKGDVGYSHINVVSVQDAPAALPPRGPVPGTVAGDPGYGPGVKELPSNFVDVDGDVLKYSATLDDGSPLPTWLKIDPDTGTLRGNPPAGLDGKTLTIKVTATDPFGNKGTDTFTWSFKDTNDLPVVTTPIPDQAKNGSGTFSFPIPTNTFTDGDGEKLDYTVGLADGNGGGTKPLPAWLHFDPLTNTFSGNPPAGAESPLTVRVKVTDAAGATVYDDFVVNLSGNLNDVPTVGKQPVPPQFTTGTALDYKLPSDTFVDGDGDPLHITAVVVNADGSTGPLPSWLTFDESTGTFSGKTGEAVNLTIRLTGTDASGTAASTEFKLASQAPFSPPSTPVDGDNDGQPDNEEMGLDTDKDGIPDNLDTDDDNDGIDSTTESKAPALHTGGLSGDGNGDGIADTRQANVSSAPLVRHDIKNADGSAMQSYVTLVADSHEGKVDAGSLSKLLTFEQIDSPGYLPVGMSHPMGMIAFTSKVAQAGATESFSLYVDKSVAVNGYWKVDKYGDWVNLASEEYGGKVVAEGNKLRLDFKITDGGQFDEDGKADGIITDPGAAGWGITTKLADDMDNDQFPDHLEAANGLTVGTKDNDVFGSSKLFVMQMYRDTLFREAESGGLDFWKGLIDKGTLDRAQVANAFLHSAEFQSMAGTVARLYLGAMDRVPDDAGLSAWLGAMKGGMTQAEVAKGFAESAEFKTIYGALDNASFISQLYHNVLDRAVGASELQAWTKSMDNGASRGDVLLALSESAENIAHMDGTVTVALAYTGLLGRTPDSAGFDFWMDKIEHGVSQEAVIGAFIGVPEFHDRFLP</sequence>
<comment type="caution">
    <text evidence="3">The sequence shown here is derived from an EMBL/GenBank/DDBJ whole genome shotgun (WGS) entry which is preliminary data.</text>
</comment>
<dbReference type="SUPFAM" id="SSF103647">
    <property type="entry name" value="TSP type-3 repeat"/>
    <property type="match status" value="1"/>
</dbReference>
<dbReference type="InterPro" id="IPR038255">
    <property type="entry name" value="PBS_linker_sf"/>
</dbReference>
<keyword evidence="4" id="KW-1185">Reference proteome</keyword>
<organism evidence="3 4">
    <name type="scientific">Massilia phyllostachyos</name>
    <dbReference type="NCBI Taxonomy" id="2898585"/>
    <lineage>
        <taxon>Bacteria</taxon>
        <taxon>Pseudomonadati</taxon>
        <taxon>Pseudomonadota</taxon>
        <taxon>Betaproteobacteria</taxon>
        <taxon>Burkholderiales</taxon>
        <taxon>Oxalobacteraceae</taxon>
        <taxon>Telluria group</taxon>
        <taxon>Massilia</taxon>
    </lineage>
</organism>
<dbReference type="NCBIfam" id="NF041766">
    <property type="entry name" value="choice_anch_U"/>
    <property type="match status" value="1"/>
</dbReference>
<dbReference type="SUPFAM" id="SSF50939">
    <property type="entry name" value="Sialidases"/>
    <property type="match status" value="1"/>
</dbReference>
<dbReference type="InterPro" id="IPR028974">
    <property type="entry name" value="TSP_type-3_rpt"/>
</dbReference>
<feature type="domain" description="Dystroglycan-type cadherin-like" evidence="2">
    <location>
        <begin position="2401"/>
        <end position="2506"/>
    </location>
</feature>
<dbReference type="PANTHER" id="PTHR21559:SF21">
    <property type="entry name" value="DYSTROGLYCAN 1"/>
    <property type="match status" value="1"/>
</dbReference>
<feature type="domain" description="Dystroglycan-type cadherin-like" evidence="2">
    <location>
        <begin position="1027"/>
        <end position="1121"/>
    </location>
</feature>
<protein>
    <submittedName>
        <fullName evidence="3">DUF4347 domain-containing protein</fullName>
    </submittedName>
</protein>
<dbReference type="SMART" id="SM00736">
    <property type="entry name" value="CADG"/>
    <property type="match status" value="7"/>
</dbReference>
<dbReference type="Gene3D" id="1.10.3130.20">
    <property type="entry name" value="Phycobilisome linker domain"/>
    <property type="match status" value="2"/>
</dbReference>
<feature type="domain" description="Dystroglycan-type cadherin-like" evidence="2">
    <location>
        <begin position="1124"/>
        <end position="1223"/>
    </location>
</feature>
<dbReference type="InterPro" id="IPR036278">
    <property type="entry name" value="Sialidase_sf"/>
</dbReference>
<feature type="domain" description="Dystroglycan-type cadherin-like" evidence="2">
    <location>
        <begin position="916"/>
        <end position="1017"/>
    </location>
</feature>
<dbReference type="PANTHER" id="PTHR21559">
    <property type="entry name" value="DYSTROGLYCAN-RELATED"/>
    <property type="match status" value="1"/>
</dbReference>
<feature type="domain" description="Dystroglycan-type cadherin-like" evidence="2">
    <location>
        <begin position="822"/>
        <end position="915"/>
    </location>
</feature>
<feature type="region of interest" description="Disordered" evidence="1">
    <location>
        <begin position="2599"/>
        <end position="2675"/>
    </location>
</feature>
<dbReference type="Proteomes" id="UP001179361">
    <property type="component" value="Unassembled WGS sequence"/>
</dbReference>
<dbReference type="SUPFAM" id="SSF49313">
    <property type="entry name" value="Cadherin-like"/>
    <property type="match status" value="7"/>
</dbReference>
<evidence type="ECO:0000313" key="3">
    <source>
        <dbReference type="EMBL" id="MCD2515334.1"/>
    </source>
</evidence>
<feature type="compositionally biased region" description="Acidic residues" evidence="1">
    <location>
        <begin position="2614"/>
        <end position="2627"/>
    </location>
</feature>
<feature type="domain" description="Dystroglycan-type cadherin-like" evidence="2">
    <location>
        <begin position="2508"/>
        <end position="2608"/>
    </location>
</feature>
<dbReference type="Pfam" id="PF13946">
    <property type="entry name" value="DUF4214"/>
    <property type="match status" value="3"/>
</dbReference>
<proteinExistence type="predicted"/>
<accession>A0ABS8Q178</accession>
<evidence type="ECO:0000256" key="1">
    <source>
        <dbReference type="SAM" id="MobiDB-lite"/>
    </source>
</evidence>
<dbReference type="EMBL" id="JAJNOC010000001">
    <property type="protein sequence ID" value="MCD2515334.1"/>
    <property type="molecule type" value="Genomic_DNA"/>
</dbReference>
<dbReference type="Pfam" id="PF05345">
    <property type="entry name" value="He_PIG"/>
    <property type="match status" value="6"/>
</dbReference>
<dbReference type="InterPro" id="IPR025592">
    <property type="entry name" value="DUF4347"/>
</dbReference>
<dbReference type="Gene3D" id="2.60.40.10">
    <property type="entry name" value="Immunoglobulins"/>
    <property type="match status" value="7"/>
</dbReference>
<dbReference type="Pfam" id="PF17803">
    <property type="entry name" value="Cadherin_4"/>
    <property type="match status" value="1"/>
</dbReference>
<dbReference type="InterPro" id="IPR025282">
    <property type="entry name" value="DUF4214"/>
</dbReference>
<evidence type="ECO:0000259" key="2">
    <source>
        <dbReference type="SMART" id="SM00736"/>
    </source>
</evidence>
<name>A0ABS8Q178_9BURK</name>
<dbReference type="InterPro" id="IPR040853">
    <property type="entry name" value="RapA2_cadherin-like"/>
</dbReference>